<protein>
    <recommendedName>
        <fullName evidence="4">DUF4198 domain-containing protein</fullName>
    </recommendedName>
</protein>
<feature type="signal peptide" evidence="1">
    <location>
        <begin position="1"/>
        <end position="19"/>
    </location>
</feature>
<comment type="caution">
    <text evidence="2">The sequence shown here is derived from an EMBL/GenBank/DDBJ whole genome shotgun (WGS) entry which is preliminary data.</text>
</comment>
<keyword evidence="1" id="KW-0732">Signal</keyword>
<dbReference type="Proteomes" id="UP000253977">
    <property type="component" value="Unassembled WGS sequence"/>
</dbReference>
<evidence type="ECO:0000313" key="2">
    <source>
        <dbReference type="EMBL" id="RDD67196.1"/>
    </source>
</evidence>
<keyword evidence="3" id="KW-1185">Reference proteome</keyword>
<feature type="chain" id="PRO_5016985058" description="DUF4198 domain-containing protein" evidence="1">
    <location>
        <begin position="20"/>
        <end position="112"/>
    </location>
</feature>
<evidence type="ECO:0000313" key="3">
    <source>
        <dbReference type="Proteomes" id="UP000253977"/>
    </source>
</evidence>
<accession>A0A369TW60</accession>
<sequence>MIRSLVLALSFAAALPAAAHDLRVFASVSGGTVTVESTFSTGRIPTGGEVRVRDAEDTLLLTLPIGDGGETSFALPDGASETGLMIEVDVSEGHSDYWLLTPEDIAHGQETN</sequence>
<evidence type="ECO:0008006" key="4">
    <source>
        <dbReference type="Google" id="ProtNLM"/>
    </source>
</evidence>
<organism evidence="2 3">
    <name type="scientific">Thalassococcus profundi</name>
    <dbReference type="NCBI Taxonomy" id="2282382"/>
    <lineage>
        <taxon>Bacteria</taxon>
        <taxon>Pseudomonadati</taxon>
        <taxon>Pseudomonadota</taxon>
        <taxon>Alphaproteobacteria</taxon>
        <taxon>Rhodobacterales</taxon>
        <taxon>Roseobacteraceae</taxon>
        <taxon>Thalassococcus</taxon>
    </lineage>
</organism>
<dbReference type="RefSeq" id="WP_114509944.1">
    <property type="nucleotide sequence ID" value="NZ_QPMK01000003.1"/>
</dbReference>
<dbReference type="AlphaFoldDB" id="A0A369TW60"/>
<dbReference type="OrthoDB" id="7651677at2"/>
<dbReference type="EMBL" id="QPMK01000003">
    <property type="protein sequence ID" value="RDD67196.1"/>
    <property type="molecule type" value="Genomic_DNA"/>
</dbReference>
<name>A0A369TW60_9RHOB</name>
<reference evidence="2 3" key="1">
    <citation type="submission" date="2018-07" db="EMBL/GenBank/DDBJ databases">
        <title>Thalassococcus profundi sp. nov., a marine bacterium isolated from deep seawater of Okinawa Trough.</title>
        <authorList>
            <person name="Yu M."/>
        </authorList>
    </citation>
    <scope>NUCLEOTIDE SEQUENCE [LARGE SCALE GENOMIC DNA]</scope>
    <source>
        <strain evidence="2 3">WRAS1</strain>
    </source>
</reference>
<evidence type="ECO:0000256" key="1">
    <source>
        <dbReference type="SAM" id="SignalP"/>
    </source>
</evidence>
<proteinExistence type="predicted"/>
<gene>
    <name evidence="2" type="ORF">DU478_05520</name>
</gene>